<feature type="compositionally biased region" description="Basic and acidic residues" evidence="1">
    <location>
        <begin position="203"/>
        <end position="213"/>
    </location>
</feature>
<feature type="compositionally biased region" description="Basic and acidic residues" evidence="1">
    <location>
        <begin position="78"/>
        <end position="88"/>
    </location>
</feature>
<gene>
    <name evidence="3" type="ORF">KIN20_022108</name>
</gene>
<feature type="compositionally biased region" description="Polar residues" evidence="1">
    <location>
        <begin position="584"/>
        <end position="594"/>
    </location>
</feature>
<feature type="domain" description="Serine rich protein interaction" evidence="2">
    <location>
        <begin position="384"/>
        <end position="484"/>
    </location>
</feature>
<feature type="compositionally biased region" description="Low complexity" evidence="1">
    <location>
        <begin position="241"/>
        <end position="256"/>
    </location>
</feature>
<accession>A0AAD5MQ55</accession>
<sequence length="668" mass="74228">MFNQQPGSPFDDPFFRGAPRFLQTNLLGRLPLRRQNSCDDALRGVVRHIPIRVEGASEPKIFNRFLYGVPNGNSFQRRRSESGPRDFGQDLSSGRLSPTETVKSATFTRNPSRQVLSSDDDERQSVQSEIVIPHRTLIIPSSVPGKTIEIPLGGVSLSSSRQNLNHPRHDRSRSPKTEHAQSQMEKLTQRLKNLAKPFRSPSHTKELLDRDRLNSASPDSSGISADVTDSTSGEDTKRVSDLSSLSSVDPSSSISESNEEAKYQPSSDVRHPRQPYLSRLTNENPTSSVIQTVFDNIEKPVPRLYGENSSGREWTIPSTVEEDMQKNDSGDWNLIPTIVSPPEQPRTESSLVEEAIQSRKRIVCSKMSESLRRIENACAQINKTNLNNLRDSATTAYEALEMFVDSTARISIDRRNPKAQEFDELLKPLLAARSHISNLRKNLDGNGWTVSVLSRDGDSSRTVDALDQFISAFQKIPTDCRRLLQWTQLLIPSSTIIFLSPLTNNKTETSTSITSTHPRTPDRLAISLGSPPFMEETKRLSSSSTSTVTSSDSSQLSSILVTKPNADKPKGRVTFADEPCDRPSVSSLNDSNSIYSKRLPNNGLSSSGFPQPPIQRLQETKIIEEDDLESVVSDRESLYQDYAYLDDAVPGRSNTIVDNTVNNGISDE</sequence>
<feature type="region of interest" description="Disordered" evidence="1">
    <location>
        <begin position="76"/>
        <end position="125"/>
    </location>
</feature>
<dbReference type="InterPro" id="IPR038319">
    <property type="entry name" value="Serine_rich_sf"/>
</dbReference>
<feature type="compositionally biased region" description="Low complexity" evidence="1">
    <location>
        <begin position="541"/>
        <end position="558"/>
    </location>
</feature>
<evidence type="ECO:0000313" key="4">
    <source>
        <dbReference type="Proteomes" id="UP001196413"/>
    </source>
</evidence>
<dbReference type="AlphaFoldDB" id="A0AAD5MQ55"/>
<keyword evidence="4" id="KW-1185">Reference proteome</keyword>
<evidence type="ECO:0000259" key="2">
    <source>
        <dbReference type="Pfam" id="PF08824"/>
    </source>
</evidence>
<evidence type="ECO:0000256" key="1">
    <source>
        <dbReference type="SAM" id="MobiDB-lite"/>
    </source>
</evidence>
<dbReference type="Pfam" id="PF08824">
    <property type="entry name" value="Serine_rich"/>
    <property type="match status" value="1"/>
</dbReference>
<reference evidence="3" key="1">
    <citation type="submission" date="2021-06" db="EMBL/GenBank/DDBJ databases">
        <title>Parelaphostrongylus tenuis whole genome reference sequence.</title>
        <authorList>
            <person name="Garwood T.J."/>
            <person name="Larsen P.A."/>
            <person name="Fountain-Jones N.M."/>
            <person name="Garbe J.R."/>
            <person name="Macchietto M.G."/>
            <person name="Kania S.A."/>
            <person name="Gerhold R.W."/>
            <person name="Richards J.E."/>
            <person name="Wolf T.M."/>
        </authorList>
    </citation>
    <scope>NUCLEOTIDE SEQUENCE</scope>
    <source>
        <strain evidence="3">MNPRO001-30</strain>
        <tissue evidence="3">Meninges</tissue>
    </source>
</reference>
<dbReference type="InterPro" id="IPR014928">
    <property type="entry name" value="Serine_rich_dom"/>
</dbReference>
<feature type="compositionally biased region" description="Polar residues" evidence="1">
    <location>
        <begin position="214"/>
        <end position="233"/>
    </location>
</feature>
<organism evidence="3 4">
    <name type="scientific">Parelaphostrongylus tenuis</name>
    <name type="common">Meningeal worm</name>
    <dbReference type="NCBI Taxonomy" id="148309"/>
    <lineage>
        <taxon>Eukaryota</taxon>
        <taxon>Metazoa</taxon>
        <taxon>Ecdysozoa</taxon>
        <taxon>Nematoda</taxon>
        <taxon>Chromadorea</taxon>
        <taxon>Rhabditida</taxon>
        <taxon>Rhabditina</taxon>
        <taxon>Rhabditomorpha</taxon>
        <taxon>Strongyloidea</taxon>
        <taxon>Metastrongylidae</taxon>
        <taxon>Parelaphostrongylus</taxon>
    </lineage>
</organism>
<dbReference type="Proteomes" id="UP001196413">
    <property type="component" value="Unassembled WGS sequence"/>
</dbReference>
<proteinExistence type="predicted"/>
<feature type="region of interest" description="Disordered" evidence="1">
    <location>
        <begin position="157"/>
        <end position="284"/>
    </location>
</feature>
<evidence type="ECO:0000313" key="3">
    <source>
        <dbReference type="EMBL" id="KAJ1362522.1"/>
    </source>
</evidence>
<feature type="compositionally biased region" description="Polar residues" evidence="1">
    <location>
        <begin position="90"/>
        <end position="117"/>
    </location>
</feature>
<name>A0AAD5MQ55_PARTN</name>
<feature type="region of interest" description="Disordered" evidence="1">
    <location>
        <begin position="535"/>
        <end position="594"/>
    </location>
</feature>
<comment type="caution">
    <text evidence="3">The sequence shown here is derived from an EMBL/GenBank/DDBJ whole genome shotgun (WGS) entry which is preliminary data.</text>
</comment>
<protein>
    <recommendedName>
        <fullName evidence="2">Serine rich protein interaction domain-containing protein</fullName>
    </recommendedName>
</protein>
<dbReference type="Gene3D" id="1.20.120.830">
    <property type="entry name" value="Serine-rich domain"/>
    <property type="match status" value="1"/>
</dbReference>
<dbReference type="EMBL" id="JAHQIW010004468">
    <property type="protein sequence ID" value="KAJ1362522.1"/>
    <property type="molecule type" value="Genomic_DNA"/>
</dbReference>
<feature type="non-terminal residue" evidence="3">
    <location>
        <position position="1"/>
    </location>
</feature>